<evidence type="ECO:0000256" key="2">
    <source>
        <dbReference type="ARBA" id="ARBA00005420"/>
    </source>
</evidence>
<feature type="compositionally biased region" description="Low complexity" evidence="11">
    <location>
        <begin position="474"/>
        <end position="483"/>
    </location>
</feature>
<feature type="transmembrane region" description="Helical" evidence="12">
    <location>
        <begin position="256"/>
        <end position="275"/>
    </location>
</feature>
<feature type="transmembrane region" description="Helical" evidence="12">
    <location>
        <begin position="432"/>
        <end position="456"/>
    </location>
</feature>
<feature type="transmembrane region" description="Helical" evidence="12">
    <location>
        <begin position="287"/>
        <end position="305"/>
    </location>
</feature>
<feature type="transmembrane region" description="Helical" evidence="12">
    <location>
        <begin position="128"/>
        <end position="149"/>
    </location>
</feature>
<feature type="transmembrane region" description="Helical" evidence="12">
    <location>
        <begin position="1027"/>
        <end position="1054"/>
    </location>
</feature>
<feature type="transmembrane region" description="Helical" evidence="12">
    <location>
        <begin position="826"/>
        <end position="847"/>
    </location>
</feature>
<keyword evidence="6" id="KW-0256">Endoplasmic reticulum</keyword>
<evidence type="ECO:0000256" key="7">
    <source>
        <dbReference type="ARBA" id="ARBA00022989"/>
    </source>
</evidence>
<gene>
    <name evidence="13" type="ORF">TEOVI_000449800</name>
</gene>
<feature type="transmembrane region" description="Helical" evidence="12">
    <location>
        <begin position="95"/>
        <end position="116"/>
    </location>
</feature>
<feature type="transmembrane region" description="Helical" evidence="12">
    <location>
        <begin position="799"/>
        <end position="820"/>
    </location>
</feature>
<keyword evidence="5 12" id="KW-0812">Transmembrane</keyword>
<feature type="transmembrane region" description="Helical" evidence="12">
    <location>
        <begin position="1166"/>
        <end position="1189"/>
    </location>
</feature>
<keyword evidence="7 12" id="KW-1133">Transmembrane helix</keyword>
<keyword evidence="9 12" id="KW-0472">Membrane</keyword>
<feature type="transmembrane region" description="Helical" evidence="12">
    <location>
        <begin position="215"/>
        <end position="235"/>
    </location>
</feature>
<keyword evidence="4 13" id="KW-0808">Transferase</keyword>
<feature type="region of interest" description="Disordered" evidence="11">
    <location>
        <begin position="472"/>
        <end position="496"/>
    </location>
</feature>
<evidence type="ECO:0000256" key="5">
    <source>
        <dbReference type="ARBA" id="ARBA00022692"/>
    </source>
</evidence>
<organism evidence="13 14">
    <name type="scientific">Trypanosoma equiperdum</name>
    <dbReference type="NCBI Taxonomy" id="5694"/>
    <lineage>
        <taxon>Eukaryota</taxon>
        <taxon>Discoba</taxon>
        <taxon>Euglenozoa</taxon>
        <taxon>Kinetoplastea</taxon>
        <taxon>Metakinetoplastina</taxon>
        <taxon>Trypanosomatida</taxon>
        <taxon>Trypanosomatidae</taxon>
        <taxon>Trypanosoma</taxon>
    </lineage>
</organism>
<proteinExistence type="inferred from homology"/>
<feature type="transmembrane region" description="Helical" evidence="12">
    <location>
        <begin position="326"/>
        <end position="347"/>
    </location>
</feature>
<dbReference type="SUPFAM" id="SSF69593">
    <property type="entry name" value="Glycerol-3-phosphate (1)-acyltransferase"/>
    <property type="match status" value="1"/>
</dbReference>
<dbReference type="CDD" id="cd07987">
    <property type="entry name" value="LPLAT_MGAT-like"/>
    <property type="match status" value="1"/>
</dbReference>
<sequence>MAGTQAAVDYTKVLVKNTVRFILLVLFLISLVVSLLLCMLADIFQAYAPVFPLWPMVFASVALNVACAVSTSLYHRVTCKASRSYKSSGSNHAYLAMQGFGYGLLFICPAVLFLYIELLASPVAVYRYGLITALGGSCAVANGLLIASLRYSEKTQRRVKEGGLGGGERPQRDSGLWRRRLLLLPDGETAIVVLLCIIALTCSIIAEYFTHLHRALTIVGMLLLVVSAAITRVGTGYRSATGEHPFSISRCSFRTGIVQGLGWFLGGATLCFDLVLCNSGAGAPPSWHIISGLSSMVSVAALLFARFHRFTEPTFKQGLQLSSDGPYVMTATSLFQLTFVWCLTLLLSTEYCELGMQLRQGLITCQTLTAVSMFALPLCTHFLGRVVFGKEYGIWISLDCRLEFAILQRLAWFCYSIAIFFAVLHMTESNHFRFVVIQALLVGVSQCLVHASLWAFGGGTLGRYSSDVEDQESLSRTTSTKSTSQEEDSEGEASVSYEGGRSALPLVLNAEMVTAIAVCVCGIALRLVADVESMDGAFVGALLGVPRKSLLNLARVMATVAVPLAHISSRDRVPLWQPFVGCGGYVSMQAVGWSVYAINTLIEAANYFHEERRSLASPVFGTQSMPLEHTVDGVCATVPFICIFLGSLFETWAQQSEKIHQRKMQQKIVELNSLLQHVIADPEDRERTKSLLKVVIGPRWKDLRSSGSSDEDERAEEVETRKEGMRNIVAILCVCVMMLFATSAFSATHQPAFTLIFGISGMMMTSVSCFSLQLFYGSIVHGATGTYSYFMPFSGGQKFVAFQTAGWSCYAAALLLILISCLEGRGSPTAFVCMGFFSVAAQFLILNSIPHFDSTPRPASLLEQNAEAALAVFALVGSFTFGVVWNAYTGGGIPGQAPSPLPIIVTAIAASCAAPLGIVSLKRHMERSAMFAVADGLESSSEASDGEEEIRSDGHTDAIAHVSNGSGHQFPSSLMQGQVNTGVDSERGTNDSFDTQASRSFPGSTGSFGSGKRCRSVQHMEVIPGTLYTICLILALLATLIWVIFVPIVLFYMFYSYAYSGLAVFHMTFTTFHIVLFLLSIAVVTPVLVQIIYDRRCKGLRGKFWSPLVAFTVYSLPTIVVSTVLVVWTQVDTMGAEVFALNMVFMSCLSFLSCAYLVASLFNTCFLGYVLHFYLYTCLVQGLAPLVVWKCVTDVGFTVFWLWYLRGYGKLPHITGCMCGAKSRDLFRTYLSPAIVDYFSARLIVDGRGKAGRGKTVIYSNSEGEEENAGPDHNDPSNKYIYSFHPHGVFPGTALWLPMSPQWEELIGRNEETIVTTHGADVIFAVPFMRDALMSVGTMSVSRKGIENCLKQNNSPIIVTGGMAEMVYQKGSDTEMHIVMHHSGFVRMALQHGVPIVPILCFAEQNVMMNVPFPRLQRLTSRKLGFPFPTMPYGRWFLPLPHARPLTVVVGKPILPDPAMCNADDPDHVVHYRLRYFGELQRLFFKYRDEAGYPNMVLHLHCHNETHIVTEFKGSESVKDDQNQ</sequence>
<dbReference type="InterPro" id="IPR007130">
    <property type="entry name" value="DAGAT"/>
</dbReference>
<feature type="transmembrane region" description="Helical" evidence="12">
    <location>
        <begin position="728"/>
        <end position="747"/>
    </location>
</feature>
<evidence type="ECO:0000256" key="6">
    <source>
        <dbReference type="ARBA" id="ARBA00022824"/>
    </source>
</evidence>
<feature type="region of interest" description="Disordered" evidence="11">
    <location>
        <begin position="981"/>
        <end position="1012"/>
    </location>
</feature>
<feature type="transmembrane region" description="Helical" evidence="12">
    <location>
        <begin position="53"/>
        <end position="74"/>
    </location>
</feature>
<dbReference type="PANTHER" id="PTHR12317:SF34">
    <property type="entry name" value="ACYLTRANSFERASE"/>
    <property type="match status" value="1"/>
</dbReference>
<feature type="transmembrane region" description="Helical" evidence="12">
    <location>
        <begin position="506"/>
        <end position="529"/>
    </location>
</feature>
<evidence type="ECO:0000256" key="9">
    <source>
        <dbReference type="ARBA" id="ARBA00023136"/>
    </source>
</evidence>
<accession>A0A1G4IK28</accession>
<keyword evidence="3" id="KW-0444">Lipid biosynthesis</keyword>
<evidence type="ECO:0000256" key="3">
    <source>
        <dbReference type="ARBA" id="ARBA00022516"/>
    </source>
</evidence>
<feature type="transmembrane region" description="Helical" evidence="12">
    <location>
        <begin position="868"/>
        <end position="888"/>
    </location>
</feature>
<comment type="caution">
    <text evidence="13">The sequence shown here is derived from an EMBL/GenBank/DDBJ whole genome shotgun (WGS) entry which is preliminary data.</text>
</comment>
<comment type="similarity">
    <text evidence="2">Belongs to the diacylglycerol acyltransferase family.</text>
</comment>
<dbReference type="GO" id="GO:0005789">
    <property type="term" value="C:endoplasmic reticulum membrane"/>
    <property type="evidence" value="ECO:0007669"/>
    <property type="project" value="UniProtKB-SubCell"/>
</dbReference>
<keyword evidence="8" id="KW-0443">Lipid metabolism</keyword>
<dbReference type="VEuPathDB" id="TriTrypDB:TEOVI_000449800"/>
<name>A0A1G4IK28_TRYEQ</name>
<dbReference type="Proteomes" id="UP000195570">
    <property type="component" value="Unassembled WGS sequence"/>
</dbReference>
<feature type="transmembrane region" description="Helical" evidence="12">
    <location>
        <begin position="1074"/>
        <end position="1093"/>
    </location>
</feature>
<feature type="transmembrane region" description="Helical" evidence="12">
    <location>
        <begin position="753"/>
        <end position="779"/>
    </location>
</feature>
<feature type="transmembrane region" description="Helical" evidence="12">
    <location>
        <begin position="189"/>
        <end position="209"/>
    </location>
</feature>
<dbReference type="GO" id="GO:0006629">
    <property type="term" value="P:lipid metabolic process"/>
    <property type="evidence" value="ECO:0007669"/>
    <property type="project" value="UniProtKB-KW"/>
</dbReference>
<evidence type="ECO:0000256" key="10">
    <source>
        <dbReference type="ARBA" id="ARBA00023315"/>
    </source>
</evidence>
<evidence type="ECO:0000313" key="14">
    <source>
        <dbReference type="Proteomes" id="UP000195570"/>
    </source>
</evidence>
<evidence type="ECO:0000313" key="13">
    <source>
        <dbReference type="EMBL" id="SCU72914.1"/>
    </source>
</evidence>
<reference evidence="13" key="1">
    <citation type="submission" date="2016-09" db="EMBL/GenBank/DDBJ databases">
        <authorList>
            <person name="Hebert L."/>
            <person name="Moumen B."/>
        </authorList>
    </citation>
    <scope>NUCLEOTIDE SEQUENCE [LARGE SCALE GENOMIC DNA]</scope>
    <source>
        <strain evidence="13">OVI</strain>
    </source>
</reference>
<dbReference type="Pfam" id="PF03982">
    <property type="entry name" value="DAGAT"/>
    <property type="match status" value="1"/>
</dbReference>
<dbReference type="RefSeq" id="XP_067083364.1">
    <property type="nucleotide sequence ID" value="XM_067227263.1"/>
</dbReference>
<keyword evidence="10 13" id="KW-0012">Acyltransferase</keyword>
<feature type="transmembrane region" description="Helical" evidence="12">
    <location>
        <begin position="1140"/>
        <end position="1159"/>
    </location>
</feature>
<dbReference type="EC" id="2.3.1.20" evidence="13"/>
<evidence type="ECO:0000256" key="8">
    <source>
        <dbReference type="ARBA" id="ARBA00023098"/>
    </source>
</evidence>
<evidence type="ECO:0000256" key="4">
    <source>
        <dbReference type="ARBA" id="ARBA00022679"/>
    </source>
</evidence>
<protein>
    <submittedName>
        <fullName evidence="13">Diacylglycerol acyltransferase, putative</fullName>
        <ecNumber evidence="13">2.3.1.20</ecNumber>
    </submittedName>
</protein>
<dbReference type="GeneID" id="92378438"/>
<feature type="compositionally biased region" description="Low complexity" evidence="11">
    <location>
        <begin position="998"/>
        <end position="1011"/>
    </location>
</feature>
<feature type="transmembrane region" description="Helical" evidence="12">
    <location>
        <begin position="21"/>
        <end position="47"/>
    </location>
</feature>
<feature type="transmembrane region" description="Helical" evidence="12">
    <location>
        <begin position="1105"/>
        <end position="1128"/>
    </location>
</feature>
<evidence type="ECO:0000256" key="1">
    <source>
        <dbReference type="ARBA" id="ARBA00004477"/>
    </source>
</evidence>
<keyword evidence="14" id="KW-1185">Reference proteome</keyword>
<dbReference type="PANTHER" id="PTHR12317">
    <property type="entry name" value="DIACYLGLYCEROL O-ACYLTRANSFERASE"/>
    <property type="match status" value="1"/>
</dbReference>
<evidence type="ECO:0000256" key="12">
    <source>
        <dbReference type="SAM" id="Phobius"/>
    </source>
</evidence>
<feature type="transmembrane region" description="Helical" evidence="12">
    <location>
        <begin position="367"/>
        <end position="388"/>
    </location>
</feature>
<feature type="transmembrane region" description="Helical" evidence="12">
    <location>
        <begin position="900"/>
        <end position="921"/>
    </location>
</feature>
<evidence type="ECO:0000256" key="11">
    <source>
        <dbReference type="SAM" id="MobiDB-lite"/>
    </source>
</evidence>
<dbReference type="GO" id="GO:0004144">
    <property type="term" value="F:diacylglycerol O-acyltransferase activity"/>
    <property type="evidence" value="ECO:0007669"/>
    <property type="project" value="UniProtKB-EC"/>
</dbReference>
<dbReference type="EMBL" id="CZPT02001928">
    <property type="protein sequence ID" value="SCU72914.1"/>
    <property type="molecule type" value="Genomic_DNA"/>
</dbReference>
<comment type="subcellular location">
    <subcellularLocation>
        <location evidence="1">Endoplasmic reticulum membrane</location>
        <topology evidence="1">Multi-pass membrane protein</topology>
    </subcellularLocation>
</comment>
<feature type="transmembrane region" description="Helical" evidence="12">
    <location>
        <begin position="409"/>
        <end position="426"/>
    </location>
</feature>